<dbReference type="Proteomes" id="UP001148838">
    <property type="component" value="Unassembled WGS sequence"/>
</dbReference>
<keyword evidence="2" id="KW-1185">Reference proteome</keyword>
<gene>
    <name evidence="1" type="ORF">ANN_12850</name>
</gene>
<evidence type="ECO:0000313" key="1">
    <source>
        <dbReference type="EMBL" id="KAJ4446157.1"/>
    </source>
</evidence>
<sequence>MDVYAGKSNDPQIQGGSKEIVKRLVKPIEKSGRKVTIDRFYTYVDLSETLWTEFHLTLVVVNTYTVFTLNFPTWKEKVPNRRRVFLSNLGLKMIKPFVEKRSRSLYGLQKPIVLAMESITERKLSCTIEVPSTSLEPGKHLPHLLQGSYVEVHRHKRDHRYQVLLLFFTYVFFFNPYSRHRHKAFIHVLSELNKTRISSVMAVAQSWFFTLLNVADTQAAQPVDKKINTDEGFQKHDFPSKLELCPPLWSRGSVFAPEPIGPGFDSLRRVAWVKLFGSFSLTLMDEYQETLSGINNCDYSRLLDVPDFGNDQSRRLETLTSSLYVNDEMNRTLSCGFSALRALSSSSSGGGGGGGGGGGSSSMGTFILL</sequence>
<proteinExistence type="predicted"/>
<accession>A0ABQ8TIA7</accession>
<dbReference type="EMBL" id="JAJSOF020000009">
    <property type="protein sequence ID" value="KAJ4446157.1"/>
    <property type="molecule type" value="Genomic_DNA"/>
</dbReference>
<evidence type="ECO:0000313" key="2">
    <source>
        <dbReference type="Proteomes" id="UP001148838"/>
    </source>
</evidence>
<evidence type="ECO:0008006" key="3">
    <source>
        <dbReference type="Google" id="ProtNLM"/>
    </source>
</evidence>
<organism evidence="1 2">
    <name type="scientific">Periplaneta americana</name>
    <name type="common">American cockroach</name>
    <name type="synonym">Blatta americana</name>
    <dbReference type="NCBI Taxonomy" id="6978"/>
    <lineage>
        <taxon>Eukaryota</taxon>
        <taxon>Metazoa</taxon>
        <taxon>Ecdysozoa</taxon>
        <taxon>Arthropoda</taxon>
        <taxon>Hexapoda</taxon>
        <taxon>Insecta</taxon>
        <taxon>Pterygota</taxon>
        <taxon>Neoptera</taxon>
        <taxon>Polyneoptera</taxon>
        <taxon>Dictyoptera</taxon>
        <taxon>Blattodea</taxon>
        <taxon>Blattoidea</taxon>
        <taxon>Blattidae</taxon>
        <taxon>Blattinae</taxon>
        <taxon>Periplaneta</taxon>
    </lineage>
</organism>
<protein>
    <recommendedName>
        <fullName evidence="3">PiggyBac transposable element-derived protein domain-containing protein</fullName>
    </recommendedName>
</protein>
<name>A0ABQ8TIA7_PERAM</name>
<reference evidence="1 2" key="1">
    <citation type="journal article" date="2022" name="Allergy">
        <title>Genome assembly and annotation of Periplaneta americana reveal a comprehensive cockroach allergen profile.</title>
        <authorList>
            <person name="Wang L."/>
            <person name="Xiong Q."/>
            <person name="Saelim N."/>
            <person name="Wang L."/>
            <person name="Nong W."/>
            <person name="Wan A.T."/>
            <person name="Shi M."/>
            <person name="Liu X."/>
            <person name="Cao Q."/>
            <person name="Hui J.H.L."/>
            <person name="Sookrung N."/>
            <person name="Leung T.F."/>
            <person name="Tungtrongchitr A."/>
            <person name="Tsui S.K.W."/>
        </authorList>
    </citation>
    <scope>NUCLEOTIDE SEQUENCE [LARGE SCALE GENOMIC DNA]</scope>
    <source>
        <strain evidence="1">PWHHKU_190912</strain>
    </source>
</reference>
<comment type="caution">
    <text evidence="1">The sequence shown here is derived from an EMBL/GenBank/DDBJ whole genome shotgun (WGS) entry which is preliminary data.</text>
</comment>